<reference evidence="2" key="1">
    <citation type="journal article" date="2021" name="Syst. Appl. Microbiol.">
        <title>Roseomonas hellenica sp. nov., isolated from roots of wild-growing Alkanna tinctoria.</title>
        <authorList>
            <person name="Rat A."/>
            <person name="Naranjo H.D."/>
            <person name="Lebbe L."/>
            <person name="Cnockaert M."/>
            <person name="Krigas N."/>
            <person name="Grigoriadou K."/>
            <person name="Maloupa E."/>
            <person name="Willems A."/>
        </authorList>
    </citation>
    <scope>NUCLEOTIDE SEQUENCE [LARGE SCALE GENOMIC DNA]</scope>
    <source>
        <strain evidence="2">LMG 31523</strain>
    </source>
</reference>
<dbReference type="EMBL" id="JAAGBB010000064">
    <property type="protein sequence ID" value="MBR0668644.1"/>
    <property type="molecule type" value="Genomic_DNA"/>
</dbReference>
<comment type="caution">
    <text evidence="1">The sequence shown here is derived from an EMBL/GenBank/DDBJ whole genome shotgun (WGS) entry which is preliminary data.</text>
</comment>
<dbReference type="InterPro" id="IPR029032">
    <property type="entry name" value="AhpD-like"/>
</dbReference>
<keyword evidence="2" id="KW-1185">Reference proteome</keyword>
<dbReference type="PANTHER" id="PTHR34846">
    <property type="entry name" value="4-CARBOXYMUCONOLACTONE DECARBOXYLASE FAMILY PROTEIN (AFU_ORTHOLOGUE AFUA_6G11590)"/>
    <property type="match status" value="1"/>
</dbReference>
<evidence type="ECO:0000313" key="1">
    <source>
        <dbReference type="EMBL" id="MBR0668644.1"/>
    </source>
</evidence>
<evidence type="ECO:0000313" key="2">
    <source>
        <dbReference type="Proteomes" id="UP001196870"/>
    </source>
</evidence>
<protein>
    <submittedName>
        <fullName evidence="1">Carboxymuconolactone decarboxylase family protein</fullName>
    </submittedName>
</protein>
<dbReference type="PANTHER" id="PTHR34846:SF11">
    <property type="entry name" value="4-CARBOXYMUCONOLACTONE DECARBOXYLASE FAMILY PROTEIN (AFU_ORTHOLOGUE AFUA_6G11590)"/>
    <property type="match status" value="1"/>
</dbReference>
<dbReference type="Gene3D" id="1.20.1290.10">
    <property type="entry name" value="AhpD-like"/>
    <property type="match status" value="1"/>
</dbReference>
<dbReference type="RefSeq" id="WP_211856419.1">
    <property type="nucleotide sequence ID" value="NZ_JAAGBB010000064.1"/>
</dbReference>
<dbReference type="SUPFAM" id="SSF69118">
    <property type="entry name" value="AhpD-like"/>
    <property type="match status" value="1"/>
</dbReference>
<proteinExistence type="predicted"/>
<name>A0ABS5F7V5_9PROT</name>
<sequence length="201" mass="21769">MTAPRVPLPSPEAMSPVQRALYDRIIASPTRRMVGPQRANIHSPELAEAWWQLGDMLRNRTVLPTMLIELAIIVVGRRWTSQVEFHVHGAAAINAGLDRAVVEAIRQGAPPPLGPGQEREVYEFARQAQMNGQVDDAVYAAVLARWGERGTVELTAVIGFYTMVSIALNLHRIPLPDGATPPLASIGHEDGLAPLPPSGLA</sequence>
<accession>A0ABS5F7V5</accession>
<organism evidence="1 2">
    <name type="scientific">Plastoroseomonas hellenica</name>
    <dbReference type="NCBI Taxonomy" id="2687306"/>
    <lineage>
        <taxon>Bacteria</taxon>
        <taxon>Pseudomonadati</taxon>
        <taxon>Pseudomonadota</taxon>
        <taxon>Alphaproteobacteria</taxon>
        <taxon>Acetobacterales</taxon>
        <taxon>Acetobacteraceae</taxon>
        <taxon>Plastoroseomonas</taxon>
    </lineage>
</organism>
<dbReference type="Proteomes" id="UP001196870">
    <property type="component" value="Unassembled WGS sequence"/>
</dbReference>
<gene>
    <name evidence="1" type="ORF">GXW71_30105</name>
</gene>